<dbReference type="Proteomes" id="UP000255697">
    <property type="component" value="Segment"/>
</dbReference>
<evidence type="ECO:0000313" key="2">
    <source>
        <dbReference type="Proteomes" id="UP000255697"/>
    </source>
</evidence>
<reference evidence="2" key="1">
    <citation type="submission" date="2018-06" db="EMBL/GenBank/DDBJ databases">
        <title>Whole genome analysis of phage vB_ApiM_fHyAci03 infecting Acinetobacter pittii.</title>
        <authorList>
            <person name="Kiljunen S."/>
            <person name="Wicklund A."/>
            <person name="Skurnik M."/>
        </authorList>
    </citation>
    <scope>NUCLEOTIDE SEQUENCE [LARGE SCALE GENOMIC DNA]</scope>
</reference>
<evidence type="ECO:0000313" key="1">
    <source>
        <dbReference type="EMBL" id="AXF40758.1"/>
    </source>
</evidence>
<accession>A0A345AV25</accession>
<gene>
    <name evidence="1" type="ORF">Ac3_197</name>
</gene>
<organism evidence="1 2">
    <name type="scientific">Acinetobacter phage vB_ApiM_fHyAci03</name>
    <dbReference type="NCBI Taxonomy" id="2269366"/>
    <lineage>
        <taxon>Viruses</taxon>
        <taxon>Duplodnaviria</taxon>
        <taxon>Heunggongvirae</taxon>
        <taxon>Uroviricota</taxon>
        <taxon>Caudoviricetes</taxon>
        <taxon>Pantevenvirales</taxon>
        <taxon>Straboviridae</taxon>
        <taxon>Twarogvirinae</taxon>
        <taxon>Lazarusvirus</taxon>
        <taxon>Lazarusvirus fhyacithree</taxon>
    </lineage>
</organism>
<dbReference type="EMBL" id="MH460829">
    <property type="protein sequence ID" value="AXF40758.1"/>
    <property type="molecule type" value="Genomic_DNA"/>
</dbReference>
<sequence length="90" mass="10464">MVTLPTSIVTINANGKIFKLEVHNWCQEIILRNKDGKCLAFSDGSKKSMTGLVKFFDEEDHDSICLIIFNLCDDEMRNRFLTFWSKPYEI</sequence>
<proteinExistence type="predicted"/>
<protein>
    <submittedName>
        <fullName evidence="1">Uncharacterized protein</fullName>
    </submittedName>
</protein>
<keyword evidence="2" id="KW-1185">Reference proteome</keyword>
<name>A0A345AV25_9CAUD</name>